<accession>I0YNX3</accession>
<dbReference type="EMBL" id="AGSI01000016">
    <property type="protein sequence ID" value="EIE20092.1"/>
    <property type="molecule type" value="Genomic_DNA"/>
</dbReference>
<organism evidence="1 2">
    <name type="scientific">Coccomyxa subellipsoidea (strain C-169)</name>
    <name type="common">Green microalga</name>
    <dbReference type="NCBI Taxonomy" id="574566"/>
    <lineage>
        <taxon>Eukaryota</taxon>
        <taxon>Viridiplantae</taxon>
        <taxon>Chlorophyta</taxon>
        <taxon>core chlorophytes</taxon>
        <taxon>Trebouxiophyceae</taxon>
        <taxon>Trebouxiophyceae incertae sedis</taxon>
        <taxon>Coccomyxaceae</taxon>
        <taxon>Coccomyxa</taxon>
        <taxon>Coccomyxa subellipsoidea</taxon>
    </lineage>
</organism>
<dbReference type="KEGG" id="csl:COCSUDRAFT_67476"/>
<evidence type="ECO:0000313" key="1">
    <source>
        <dbReference type="EMBL" id="EIE20092.1"/>
    </source>
</evidence>
<dbReference type="InterPro" id="IPR032710">
    <property type="entry name" value="NTF2-like_dom_sf"/>
</dbReference>
<dbReference type="GeneID" id="17038068"/>
<dbReference type="PANTHER" id="PTHR31094">
    <property type="entry name" value="RIKEN CDNA 2310061I04 GENE"/>
    <property type="match status" value="1"/>
</dbReference>
<proteinExistence type="predicted"/>
<evidence type="ECO:0000313" key="2">
    <source>
        <dbReference type="Proteomes" id="UP000007264"/>
    </source>
</evidence>
<gene>
    <name evidence="1" type="ORF">COCSUDRAFT_67476</name>
</gene>
<reference evidence="1 2" key="1">
    <citation type="journal article" date="2012" name="Genome Biol.">
        <title>The genome of the polar eukaryotic microalga coccomyxa subellipsoidea reveals traits of cold adaptation.</title>
        <authorList>
            <person name="Blanc G."/>
            <person name="Agarkova I."/>
            <person name="Grimwood J."/>
            <person name="Kuo A."/>
            <person name="Brueggeman A."/>
            <person name="Dunigan D."/>
            <person name="Gurnon J."/>
            <person name="Ladunga I."/>
            <person name="Lindquist E."/>
            <person name="Lucas S."/>
            <person name="Pangilinan J."/>
            <person name="Proschold T."/>
            <person name="Salamov A."/>
            <person name="Schmutz J."/>
            <person name="Weeks D."/>
            <person name="Yamada T."/>
            <person name="Claverie J.M."/>
            <person name="Grigoriev I."/>
            <person name="Van Etten J."/>
            <person name="Lomsadze A."/>
            <person name="Borodovsky M."/>
        </authorList>
    </citation>
    <scope>NUCLEOTIDE SEQUENCE [LARGE SCALE GENOMIC DNA]</scope>
    <source>
        <strain evidence="1 2">C-169</strain>
    </source>
</reference>
<sequence length="244" mass="28389">MTAQPLLSPLPSSLAFQHVQRPAKVLVGGSTLGRLRTERYKSPWQTMLEQSGGSNPLELSTSGRESPLFHLYSLSFDTEQDNRMRQQQEFYLNYGRALRVLREDIPRFFKGAPDTSIFTEDVVFLDHIGPRIGMIFTTVKGRKAYSQHIWLLRFHSSLIFSRCEVEVQRIWERDSRTVAVRWKLRCFPRLLDRSLVNLDGISEYKFNDRGLIYEHTVDIINWDDSRSKKPAQRQLQHSLSTLAC</sequence>
<dbReference type="SUPFAM" id="SSF54427">
    <property type="entry name" value="NTF2-like"/>
    <property type="match status" value="1"/>
</dbReference>
<name>I0YNX3_COCSC</name>
<dbReference type="Pfam" id="PF10184">
    <property type="entry name" value="DUF2358"/>
    <property type="match status" value="1"/>
</dbReference>
<keyword evidence="2" id="KW-1185">Reference proteome</keyword>
<dbReference type="InterPro" id="IPR018790">
    <property type="entry name" value="DUF2358"/>
</dbReference>
<dbReference type="eggNOG" id="ENOG502T1C5">
    <property type="taxonomic scope" value="Eukaryota"/>
</dbReference>
<dbReference type="OrthoDB" id="44820at2759"/>
<comment type="caution">
    <text evidence="1">The sequence shown here is derived from an EMBL/GenBank/DDBJ whole genome shotgun (WGS) entry which is preliminary data.</text>
</comment>
<dbReference type="AlphaFoldDB" id="I0YNX3"/>
<dbReference type="Proteomes" id="UP000007264">
    <property type="component" value="Unassembled WGS sequence"/>
</dbReference>
<protein>
    <submittedName>
        <fullName evidence="1">Uncharacterized protein</fullName>
    </submittedName>
</protein>
<dbReference type="RefSeq" id="XP_005644636.1">
    <property type="nucleotide sequence ID" value="XM_005644579.1"/>
</dbReference>
<dbReference type="PANTHER" id="PTHR31094:SF2">
    <property type="entry name" value="RIKEN CDNA 2310061I04 GENE"/>
    <property type="match status" value="1"/>
</dbReference>
<dbReference type="Gene3D" id="3.10.450.50">
    <property type="match status" value="1"/>
</dbReference>